<evidence type="ECO:0000256" key="6">
    <source>
        <dbReference type="SAM" id="Phobius"/>
    </source>
</evidence>
<dbReference type="Pfam" id="PF07690">
    <property type="entry name" value="MFS_1"/>
    <property type="match status" value="1"/>
</dbReference>
<dbReference type="Proteomes" id="UP000662873">
    <property type="component" value="Chromosome"/>
</dbReference>
<name>A0A809R8D6_9BACT</name>
<feature type="transmembrane region" description="Helical" evidence="6">
    <location>
        <begin position="444"/>
        <end position="465"/>
    </location>
</feature>
<dbReference type="SUPFAM" id="SSF103473">
    <property type="entry name" value="MFS general substrate transporter"/>
    <property type="match status" value="1"/>
</dbReference>
<evidence type="ECO:0000256" key="3">
    <source>
        <dbReference type="ARBA" id="ARBA00022692"/>
    </source>
</evidence>
<feature type="transmembrane region" description="Helical" evidence="6">
    <location>
        <begin position="374"/>
        <end position="398"/>
    </location>
</feature>
<dbReference type="PANTHER" id="PTHR12778">
    <property type="entry name" value="SOLUTE CARRIER FAMILY 33 ACETYL-COA TRANSPORTER -RELATED"/>
    <property type="match status" value="1"/>
</dbReference>
<feature type="transmembrane region" description="Helical" evidence="6">
    <location>
        <begin position="25"/>
        <end position="45"/>
    </location>
</feature>
<dbReference type="EMBL" id="AP021858">
    <property type="protein sequence ID" value="BBO23843.1"/>
    <property type="molecule type" value="Genomic_DNA"/>
</dbReference>
<proteinExistence type="predicted"/>
<evidence type="ECO:0000256" key="4">
    <source>
        <dbReference type="ARBA" id="ARBA00022989"/>
    </source>
</evidence>
<dbReference type="InterPro" id="IPR011701">
    <property type="entry name" value="MFS"/>
</dbReference>
<comment type="subcellular location">
    <subcellularLocation>
        <location evidence="1">Membrane</location>
        <topology evidence="1">Multi-pass membrane protein</topology>
    </subcellularLocation>
</comment>
<dbReference type="Gene3D" id="1.20.1250.20">
    <property type="entry name" value="MFS general substrate transporter like domains"/>
    <property type="match status" value="1"/>
</dbReference>
<feature type="transmembrane region" description="Helical" evidence="6">
    <location>
        <begin position="183"/>
        <end position="206"/>
    </location>
</feature>
<feature type="transmembrane region" description="Helical" evidence="6">
    <location>
        <begin position="241"/>
        <end position="261"/>
    </location>
</feature>
<feature type="transmembrane region" description="Helical" evidence="6">
    <location>
        <begin position="410"/>
        <end position="432"/>
    </location>
</feature>
<keyword evidence="5 6" id="KW-0472">Membrane</keyword>
<dbReference type="InterPro" id="IPR004752">
    <property type="entry name" value="AmpG_permease/AT-1"/>
</dbReference>
<keyword evidence="3 6" id="KW-0812">Transmembrane</keyword>
<dbReference type="GO" id="GO:0016020">
    <property type="term" value="C:membrane"/>
    <property type="evidence" value="ECO:0007669"/>
    <property type="project" value="UniProtKB-SubCell"/>
</dbReference>
<dbReference type="AlphaFoldDB" id="A0A809R8D6"/>
<evidence type="ECO:0000256" key="1">
    <source>
        <dbReference type="ARBA" id="ARBA00004141"/>
    </source>
</evidence>
<feature type="transmembrane region" description="Helical" evidence="6">
    <location>
        <begin position="110"/>
        <end position="138"/>
    </location>
</feature>
<gene>
    <name evidence="7" type="ORF">NPRO_14380</name>
</gene>
<feature type="transmembrane region" description="Helical" evidence="6">
    <location>
        <begin position="281"/>
        <end position="306"/>
    </location>
</feature>
<evidence type="ECO:0000313" key="7">
    <source>
        <dbReference type="EMBL" id="BBO23843.1"/>
    </source>
</evidence>
<organism evidence="7 8">
    <name type="scientific">Candidatus Nitrosymbiomonas proteolyticus</name>
    <dbReference type="NCBI Taxonomy" id="2608984"/>
    <lineage>
        <taxon>Bacteria</taxon>
        <taxon>Bacillati</taxon>
        <taxon>Armatimonadota</taxon>
        <taxon>Armatimonadota incertae sedis</taxon>
        <taxon>Candidatus Nitrosymbiomonas</taxon>
    </lineage>
</organism>
<evidence type="ECO:0000256" key="2">
    <source>
        <dbReference type="ARBA" id="ARBA00022448"/>
    </source>
</evidence>
<dbReference type="KEGG" id="npy:NPRO_14380"/>
<keyword evidence="2" id="KW-0813">Transport</keyword>
<evidence type="ECO:0000313" key="8">
    <source>
        <dbReference type="Proteomes" id="UP000662873"/>
    </source>
</evidence>
<evidence type="ECO:0000256" key="5">
    <source>
        <dbReference type="ARBA" id="ARBA00023136"/>
    </source>
</evidence>
<dbReference type="PANTHER" id="PTHR12778:SF10">
    <property type="entry name" value="MAJOR FACILITATOR SUPERFAMILY DOMAIN-CONTAINING PROTEIN 3"/>
    <property type="match status" value="1"/>
</dbReference>
<sequence length="480" mass="51887">MPTDDAHEKPADGSQLRSPWSFVPVLYYLQGLPVMIIQGMAGVMYTKLGVDPGPMALWTNILKLPWMLKPLWGPLVELNSTKRKWIIAMQALIAVGLFASAYAITQSAFFSLSLGVFLVVAFLSSTHDIAADGFYLLALSKERQAFFVGIRSACFRLASLTATFALVYIAGDIEERTGNIPHSWFVALMVGATIYGLFAFVNAFALPRPGLDVPGKTLPKVEGEAVPFVEAFAAFFRQDRIFWILGFILFFRFGESMISTMSGPFLVAEPEAGGLGISTKATGALGGAVGVLSLTIGGILGGWLISKKGIRKTIWPMVFSLNLPNLFYIWLGTTRPESKMDALLQSAPENLPIFSLDYLSYAGSVLTTAITDPVGIAIAVDQFGYGFGFSAYLVYLMYVSQASRYKTSSYAIATGLMALGALIAGSVSGYIVQGMSSAMPGNGYLGFFWVVMACTIPGMITLFFIPLHYEDLKAKADLDG</sequence>
<feature type="transmembrane region" description="Helical" evidence="6">
    <location>
        <begin position="313"/>
        <end position="331"/>
    </location>
</feature>
<feature type="transmembrane region" description="Helical" evidence="6">
    <location>
        <begin position="85"/>
        <end position="104"/>
    </location>
</feature>
<keyword evidence="4 6" id="KW-1133">Transmembrane helix</keyword>
<accession>A0A809R8D6</accession>
<dbReference type="GO" id="GO:0022857">
    <property type="term" value="F:transmembrane transporter activity"/>
    <property type="evidence" value="ECO:0007669"/>
    <property type="project" value="InterPro"/>
</dbReference>
<feature type="transmembrane region" description="Helical" evidence="6">
    <location>
        <begin position="145"/>
        <end position="171"/>
    </location>
</feature>
<protein>
    <submittedName>
        <fullName evidence="7">MFS transporter</fullName>
    </submittedName>
</protein>
<reference evidence="7" key="1">
    <citation type="journal article" name="DNA Res.">
        <title>The physiological potential of anammox bacteria as revealed by their core genome structure.</title>
        <authorList>
            <person name="Okubo T."/>
            <person name="Toyoda A."/>
            <person name="Fukuhara K."/>
            <person name="Uchiyama I."/>
            <person name="Harigaya Y."/>
            <person name="Kuroiwa M."/>
            <person name="Suzuki T."/>
            <person name="Murakami Y."/>
            <person name="Suwa Y."/>
            <person name="Takami H."/>
        </authorList>
    </citation>
    <scope>NUCLEOTIDE SEQUENCE</scope>
    <source>
        <strain evidence="7">317325-2</strain>
    </source>
</reference>
<dbReference type="InterPro" id="IPR036259">
    <property type="entry name" value="MFS_trans_sf"/>
</dbReference>